<dbReference type="AlphaFoldDB" id="A0A376AE98"/>
<dbReference type="GO" id="GO:0043709">
    <property type="term" value="P:cell adhesion involved in single-species biofilm formation"/>
    <property type="evidence" value="ECO:0007669"/>
    <property type="project" value="TreeGrafter"/>
</dbReference>
<evidence type="ECO:0000256" key="3">
    <source>
        <dbReference type="SAM" id="Phobius"/>
    </source>
</evidence>
<dbReference type="GO" id="GO:0052621">
    <property type="term" value="F:diguanylate cyclase activity"/>
    <property type="evidence" value="ECO:0007669"/>
    <property type="project" value="UniProtKB-EC"/>
</dbReference>
<dbReference type="RefSeq" id="WP_115672641.1">
    <property type="nucleotide sequence ID" value="NZ_UEYP01000024.1"/>
</dbReference>
<feature type="transmembrane region" description="Helical" evidence="3">
    <location>
        <begin position="149"/>
        <end position="167"/>
    </location>
</feature>
<evidence type="ECO:0000313" key="6">
    <source>
        <dbReference type="Proteomes" id="UP000254764"/>
    </source>
</evidence>
<dbReference type="CDD" id="cd01949">
    <property type="entry name" value="GGDEF"/>
    <property type="match status" value="1"/>
</dbReference>
<dbReference type="SUPFAM" id="SSF55073">
    <property type="entry name" value="Nucleotide cyclase"/>
    <property type="match status" value="1"/>
</dbReference>
<dbReference type="InterPro" id="IPR043128">
    <property type="entry name" value="Rev_trsase/Diguanyl_cyclase"/>
</dbReference>
<feature type="transmembrane region" description="Helical" evidence="3">
    <location>
        <begin position="99"/>
        <end position="118"/>
    </location>
</feature>
<dbReference type="InterPro" id="IPR029787">
    <property type="entry name" value="Nucleotide_cyclase"/>
</dbReference>
<proteinExistence type="predicted"/>
<dbReference type="EMBL" id="UEYP01000024">
    <property type="protein sequence ID" value="SSC66169.1"/>
    <property type="molecule type" value="Genomic_DNA"/>
</dbReference>
<evidence type="ECO:0000256" key="2">
    <source>
        <dbReference type="ARBA" id="ARBA00034247"/>
    </source>
</evidence>
<reference evidence="6" key="1">
    <citation type="submission" date="2018-07" db="EMBL/GenBank/DDBJ databases">
        <authorList>
            <person name="Peiro R."/>
            <person name="Begona"/>
            <person name="Cbmso G."/>
            <person name="Lopez M."/>
            <person name="Gonzalez S."/>
        </authorList>
    </citation>
    <scope>NUCLEOTIDE SEQUENCE [LARGE SCALE GENOMIC DNA]</scope>
</reference>
<dbReference type="SMART" id="SM00267">
    <property type="entry name" value="GGDEF"/>
    <property type="match status" value="1"/>
</dbReference>
<dbReference type="PANTHER" id="PTHR45138:SF9">
    <property type="entry name" value="DIGUANYLATE CYCLASE DGCM-RELATED"/>
    <property type="match status" value="1"/>
</dbReference>
<dbReference type="NCBIfam" id="TIGR00254">
    <property type="entry name" value="GGDEF"/>
    <property type="match status" value="1"/>
</dbReference>
<sequence>MTTARRIHPWLGLAALPRLSASQADAYQRSRTAERRRTLSGLTVTLAFLYLLYAAVDVLILGDVVLLSLGLRFGLILPLALVLFWYQAAPARPIRAKEIATLAVVIAGNLAWCIILAASENVAVLNYYYAAVVFQMVVTIALRPGFDLAFQASLVVAAINYGFIGFIEGVTPGYVAYHLAIYVPCFVLTLIGAHQLESERQRAFLQLHENETLKRELSKQNDALLRLSSTDPLTQLPNRRGTEAEIARLRRVMQPHDLETTALLVIDIDHFKAFNDAYGHGAGDECLKQVAEAMRRELPGDVHLARLGGEEFLAVMPVAETAHAVLLAELLRGAVSALAIAHDHTGDDNRHVTVSIGAACGSIATDPSLARLFEAADAALYAAKAEGRNAWRVADHLADPLAGTAAGERDLDRPATNAAA</sequence>
<dbReference type="Pfam" id="PF00990">
    <property type="entry name" value="GGDEF"/>
    <property type="match status" value="1"/>
</dbReference>
<feature type="transmembrane region" description="Helical" evidence="3">
    <location>
        <begin position="39"/>
        <end position="60"/>
    </location>
</feature>
<keyword evidence="3" id="KW-1133">Transmembrane helix</keyword>
<feature type="domain" description="GGDEF" evidence="4">
    <location>
        <begin position="259"/>
        <end position="396"/>
    </location>
</feature>
<organism evidence="5 6">
    <name type="scientific">Ciceribacter selenitireducens ATCC BAA-1503</name>
    <dbReference type="NCBI Taxonomy" id="1336235"/>
    <lineage>
        <taxon>Bacteria</taxon>
        <taxon>Pseudomonadati</taxon>
        <taxon>Pseudomonadota</taxon>
        <taxon>Alphaproteobacteria</taxon>
        <taxon>Hyphomicrobiales</taxon>
        <taxon>Rhizobiaceae</taxon>
        <taxon>Ciceribacter</taxon>
    </lineage>
</organism>
<dbReference type="OrthoDB" id="9759607at2"/>
<keyword evidence="6" id="KW-1185">Reference proteome</keyword>
<accession>A0A376AE98</accession>
<gene>
    <name evidence="5" type="ORF">RHIZ70_1877</name>
</gene>
<dbReference type="GO" id="GO:0005886">
    <property type="term" value="C:plasma membrane"/>
    <property type="evidence" value="ECO:0007669"/>
    <property type="project" value="TreeGrafter"/>
</dbReference>
<dbReference type="GO" id="GO:1902201">
    <property type="term" value="P:negative regulation of bacterial-type flagellum-dependent cell motility"/>
    <property type="evidence" value="ECO:0007669"/>
    <property type="project" value="TreeGrafter"/>
</dbReference>
<comment type="catalytic activity">
    <reaction evidence="2">
        <text>2 GTP = 3',3'-c-di-GMP + 2 diphosphate</text>
        <dbReference type="Rhea" id="RHEA:24898"/>
        <dbReference type="ChEBI" id="CHEBI:33019"/>
        <dbReference type="ChEBI" id="CHEBI:37565"/>
        <dbReference type="ChEBI" id="CHEBI:58805"/>
        <dbReference type="EC" id="2.7.7.65"/>
    </reaction>
</comment>
<evidence type="ECO:0000256" key="1">
    <source>
        <dbReference type="ARBA" id="ARBA00012528"/>
    </source>
</evidence>
<dbReference type="Gene3D" id="3.30.70.270">
    <property type="match status" value="1"/>
</dbReference>
<evidence type="ECO:0000259" key="4">
    <source>
        <dbReference type="PROSITE" id="PS50887"/>
    </source>
</evidence>
<feature type="transmembrane region" description="Helical" evidence="3">
    <location>
        <begin position="66"/>
        <end position="87"/>
    </location>
</feature>
<keyword evidence="3" id="KW-0812">Transmembrane</keyword>
<dbReference type="PANTHER" id="PTHR45138">
    <property type="entry name" value="REGULATORY COMPONENTS OF SENSORY TRANSDUCTION SYSTEM"/>
    <property type="match status" value="1"/>
</dbReference>
<name>A0A376AE98_9HYPH</name>
<dbReference type="EC" id="2.7.7.65" evidence="1"/>
<feature type="transmembrane region" description="Helical" evidence="3">
    <location>
        <begin position="173"/>
        <end position="193"/>
    </location>
</feature>
<dbReference type="PROSITE" id="PS50887">
    <property type="entry name" value="GGDEF"/>
    <property type="match status" value="1"/>
</dbReference>
<dbReference type="InterPro" id="IPR050469">
    <property type="entry name" value="Diguanylate_Cyclase"/>
</dbReference>
<dbReference type="FunFam" id="3.30.70.270:FF:000001">
    <property type="entry name" value="Diguanylate cyclase domain protein"/>
    <property type="match status" value="1"/>
</dbReference>
<dbReference type="InterPro" id="IPR000160">
    <property type="entry name" value="GGDEF_dom"/>
</dbReference>
<evidence type="ECO:0000313" key="5">
    <source>
        <dbReference type="EMBL" id="SSC66169.1"/>
    </source>
</evidence>
<dbReference type="Proteomes" id="UP000254764">
    <property type="component" value="Unassembled WGS sequence"/>
</dbReference>
<protein>
    <recommendedName>
        <fullName evidence="1">diguanylate cyclase</fullName>
        <ecNumber evidence="1">2.7.7.65</ecNumber>
    </recommendedName>
</protein>
<keyword evidence="3" id="KW-0472">Membrane</keyword>